<evidence type="ECO:0000313" key="2">
    <source>
        <dbReference type="EMBL" id="EMG11167.1"/>
    </source>
</evidence>
<feature type="coiled-coil region" evidence="1">
    <location>
        <begin position="13"/>
        <end position="43"/>
    </location>
</feature>
<evidence type="ECO:0008006" key="4">
    <source>
        <dbReference type="Google" id="ProtNLM"/>
    </source>
</evidence>
<evidence type="ECO:0000256" key="1">
    <source>
        <dbReference type="SAM" id="Coils"/>
    </source>
</evidence>
<dbReference type="BioCyc" id="LINT1001599:G11K9-2550-MONOMER"/>
<organism evidence="2 3">
    <name type="scientific">Leptospira interrogans serovar Grippotyphosa str. LT2186</name>
    <dbReference type="NCBI Taxonomy" id="1001599"/>
    <lineage>
        <taxon>Bacteria</taxon>
        <taxon>Pseudomonadati</taxon>
        <taxon>Spirochaetota</taxon>
        <taxon>Spirochaetia</taxon>
        <taxon>Leptospirales</taxon>
        <taxon>Leptospiraceae</taxon>
        <taxon>Leptospira</taxon>
    </lineage>
</organism>
<evidence type="ECO:0000313" key="3">
    <source>
        <dbReference type="Proteomes" id="UP000011776"/>
    </source>
</evidence>
<protein>
    <recommendedName>
        <fullName evidence="4">ABC transporter Uup C-terminal domain-containing protein</fullName>
    </recommendedName>
</protein>
<reference evidence="2 3" key="1">
    <citation type="submission" date="2013-02" db="EMBL/GenBank/DDBJ databases">
        <authorList>
            <person name="Harkins D.M."/>
            <person name="Durkin A.S."/>
            <person name="Brinkac L.M."/>
            <person name="Haft D.H."/>
            <person name="Selengut J.D."/>
            <person name="Sanka R."/>
            <person name="DePew J."/>
            <person name="Purushe J."/>
            <person name="Tulsiani S.M."/>
            <person name="Graham G.C."/>
            <person name="Burns M.-A."/>
            <person name="Dohnt M.F."/>
            <person name="Smythe L.D."/>
            <person name="McKay D.B."/>
            <person name="Craig S.B."/>
            <person name="Vinetz J.M."/>
            <person name="Sutton G.G."/>
            <person name="Nierman W.C."/>
            <person name="Fouts D.E."/>
        </authorList>
    </citation>
    <scope>NUCLEOTIDE SEQUENCE [LARGE SCALE GENOMIC DNA]</scope>
    <source>
        <strain evidence="2 3">LT2186</strain>
    </source>
</reference>
<sequence length="52" mass="6159">MEEVLADPDFFKNRSYQLELDNLNETKNEITRLTLEWESLQLELEELSGTVN</sequence>
<keyword evidence="1" id="KW-0175">Coiled coil</keyword>
<proteinExistence type="predicted"/>
<dbReference type="Proteomes" id="UP000011776">
    <property type="component" value="Unassembled WGS sequence"/>
</dbReference>
<name>M3I5M5_LEPIR</name>
<accession>M3I5M5</accession>
<comment type="caution">
    <text evidence="2">The sequence shown here is derived from an EMBL/GenBank/DDBJ whole genome shotgun (WGS) entry which is preliminary data.</text>
</comment>
<dbReference type="AlphaFoldDB" id="M3I5M5"/>
<dbReference type="EMBL" id="AFME02000191">
    <property type="protein sequence ID" value="EMG11167.1"/>
    <property type="molecule type" value="Genomic_DNA"/>
</dbReference>
<gene>
    <name evidence="2" type="ORF">LEP1GSC151_4809</name>
</gene>